<dbReference type="KEGG" id="acm:AciX9_1205"/>
<evidence type="ECO:0000256" key="10">
    <source>
        <dbReference type="ARBA" id="ARBA00042775"/>
    </source>
</evidence>
<evidence type="ECO:0000256" key="12">
    <source>
        <dbReference type="SAM" id="Phobius"/>
    </source>
</evidence>
<evidence type="ECO:0000256" key="4">
    <source>
        <dbReference type="ARBA" id="ARBA00022692"/>
    </source>
</evidence>
<comment type="similarity">
    <text evidence="8">Belongs to the PpiD chaperone family.</text>
</comment>
<proteinExistence type="inferred from homology"/>
<dbReference type="Proteomes" id="UP000000343">
    <property type="component" value="Chromosome"/>
</dbReference>
<evidence type="ECO:0000256" key="9">
    <source>
        <dbReference type="ARBA" id="ARBA00040743"/>
    </source>
</evidence>
<dbReference type="InterPro" id="IPR052029">
    <property type="entry name" value="PpiD_chaperone"/>
</dbReference>
<keyword evidence="7" id="KW-0143">Chaperone</keyword>
<keyword evidence="4 12" id="KW-0812">Transmembrane</keyword>
<dbReference type="SUPFAM" id="SSF109998">
    <property type="entry name" value="Triger factor/SurA peptide-binding domain-like"/>
    <property type="match status" value="1"/>
</dbReference>
<name>E8X4E1_GRATM</name>
<keyword evidence="11" id="KW-0697">Rotamase</keyword>
<protein>
    <recommendedName>
        <fullName evidence="9">Periplasmic chaperone PpiD</fullName>
    </recommendedName>
    <alternativeName>
        <fullName evidence="10">Periplasmic folding chaperone</fullName>
    </alternativeName>
</protein>
<evidence type="ECO:0000313" key="15">
    <source>
        <dbReference type="Proteomes" id="UP000000343"/>
    </source>
</evidence>
<dbReference type="RefSeq" id="WP_013579591.1">
    <property type="nucleotide sequence ID" value="NC_015064.1"/>
</dbReference>
<keyword evidence="3" id="KW-0997">Cell inner membrane</keyword>
<evidence type="ECO:0000256" key="3">
    <source>
        <dbReference type="ARBA" id="ARBA00022519"/>
    </source>
</evidence>
<dbReference type="PANTHER" id="PTHR47529:SF1">
    <property type="entry name" value="PERIPLASMIC CHAPERONE PPID"/>
    <property type="match status" value="1"/>
</dbReference>
<sequence length="662" mass="71254">MIRIFQQDNKFVKLAIASFITVALGAMVITLVPGIFDNVDSGGSGVNYATVHAPGLFGRFGGDSEPVLQTEVTRAATQQLEQQKLPPMLMPYIESRVAQQLVQEAILKLEADRLGLQVADSDLLRELHQGQIGQILFPNGQYIGDDAYMNFVQNQLNMTRGDFEILVKKEMEVARLQALITGGVTVSDNAVRDSYRVSGTKVKFDYAVITSDTLRATVNPSDSDLQTFFKTNQARYATAVPESRKLNYFAFGADQIPGGKPQVTDADLQTYYNAHLAQYQVKDQAKVRHILIAVPAGADARTDAAAKAKADDLLKQIKAGGNFADLASKNSDDPGSKANGGELGFLSPGQTVPEFDKASFSLKPGQTSDVIKTKFGYHILQVEERQNAHTKPLNEVKAEITPIVEQQKFGNAEAAYAKSLSDEARKNGIDKTAAAHGLHATTTDFVGKDGVVPGVSDSTALLAQAFTTTKKGDPISVSTGDGFAIFQVVDIQAPHAPTFDAYKSHILDDYRAEKVPQLLNEKLNKLDARAKELNDLHKAAAELNIPVKSSDLVGKDGQVPDLGAMSGPGAPAFDLAKGTVSNPINTGSNGIVLVVTDKQEPSADDIAKNFTATREGLLNERREEVFRLYLGTLTEKYQKSGGIRYAKKTNAPGAPGSSPLGL</sequence>
<keyword evidence="2" id="KW-1003">Cell membrane</keyword>
<dbReference type="InterPro" id="IPR046357">
    <property type="entry name" value="PPIase_dom_sf"/>
</dbReference>
<keyword evidence="6 12" id="KW-0472">Membrane</keyword>
<dbReference type="Pfam" id="PF13624">
    <property type="entry name" value="SurA_N_3"/>
    <property type="match status" value="1"/>
</dbReference>
<dbReference type="SUPFAM" id="SSF54534">
    <property type="entry name" value="FKBP-like"/>
    <property type="match status" value="1"/>
</dbReference>
<dbReference type="PANTHER" id="PTHR47529">
    <property type="entry name" value="PEPTIDYL-PROLYL CIS-TRANS ISOMERASE D"/>
    <property type="match status" value="1"/>
</dbReference>
<dbReference type="STRING" id="1198114.AciX9_1205"/>
<evidence type="ECO:0000256" key="7">
    <source>
        <dbReference type="ARBA" id="ARBA00023186"/>
    </source>
</evidence>
<dbReference type="PaxDb" id="1198114-AciX9_1205"/>
<evidence type="ECO:0000259" key="13">
    <source>
        <dbReference type="PROSITE" id="PS50198"/>
    </source>
</evidence>
<dbReference type="OrthoDB" id="14196at2"/>
<evidence type="ECO:0000256" key="2">
    <source>
        <dbReference type="ARBA" id="ARBA00022475"/>
    </source>
</evidence>
<dbReference type="AlphaFoldDB" id="E8X4E1"/>
<evidence type="ECO:0000256" key="6">
    <source>
        <dbReference type="ARBA" id="ARBA00023136"/>
    </source>
</evidence>
<dbReference type="InterPro" id="IPR027304">
    <property type="entry name" value="Trigger_fact/SurA_dom_sf"/>
</dbReference>
<feature type="domain" description="PpiC" evidence="13">
    <location>
        <begin position="282"/>
        <end position="384"/>
    </location>
</feature>
<dbReference type="PROSITE" id="PS50198">
    <property type="entry name" value="PPIC_PPIASE_2"/>
    <property type="match status" value="1"/>
</dbReference>
<dbReference type="PROSITE" id="PS01096">
    <property type="entry name" value="PPIC_PPIASE_1"/>
    <property type="match status" value="1"/>
</dbReference>
<keyword evidence="5 12" id="KW-1133">Transmembrane helix</keyword>
<accession>E8X4E1</accession>
<evidence type="ECO:0000256" key="11">
    <source>
        <dbReference type="PROSITE-ProRule" id="PRU00278"/>
    </source>
</evidence>
<evidence type="ECO:0000256" key="8">
    <source>
        <dbReference type="ARBA" id="ARBA00038408"/>
    </source>
</evidence>
<evidence type="ECO:0000313" key="14">
    <source>
        <dbReference type="EMBL" id="ADW68268.1"/>
    </source>
</evidence>
<comment type="subcellular location">
    <subcellularLocation>
        <location evidence="1">Cell inner membrane</location>
        <topology evidence="1">Single-pass type II membrane protein</topology>
        <orientation evidence="1">Periplasmic side</orientation>
    </subcellularLocation>
</comment>
<keyword evidence="15" id="KW-1185">Reference proteome</keyword>
<dbReference type="InterPro" id="IPR000297">
    <property type="entry name" value="PPIase_PpiC"/>
</dbReference>
<dbReference type="Gene3D" id="3.10.50.40">
    <property type="match status" value="1"/>
</dbReference>
<reference evidence="15" key="1">
    <citation type="submission" date="2011-01" db="EMBL/GenBank/DDBJ databases">
        <title>Complete sequence of chromosome of Acidobacterium sp. MP5ACTX9.</title>
        <authorList>
            <consortium name="US DOE Joint Genome Institute"/>
            <person name="Lucas S."/>
            <person name="Copeland A."/>
            <person name="Lapidus A."/>
            <person name="Cheng J.-F."/>
            <person name="Goodwin L."/>
            <person name="Pitluck S."/>
            <person name="Teshima H."/>
            <person name="Detter J.C."/>
            <person name="Han C."/>
            <person name="Tapia R."/>
            <person name="Land M."/>
            <person name="Hauser L."/>
            <person name="Kyrpides N."/>
            <person name="Ivanova N."/>
            <person name="Ovchinnikova G."/>
            <person name="Pagani I."/>
            <person name="Rawat S.R."/>
            <person name="Mannisto M."/>
            <person name="Haggblom M.M."/>
            <person name="Woyke T."/>
        </authorList>
    </citation>
    <scope>NUCLEOTIDE SEQUENCE [LARGE SCALE GENOMIC DNA]</scope>
    <source>
        <strain evidence="15">MP5ACTX9</strain>
    </source>
</reference>
<keyword evidence="11 14" id="KW-0413">Isomerase</keyword>
<dbReference type="InterPro" id="IPR023058">
    <property type="entry name" value="PPIase_PpiC_CS"/>
</dbReference>
<dbReference type="HOGENOM" id="CLU_023843_1_0_0"/>
<dbReference type="GO" id="GO:0003755">
    <property type="term" value="F:peptidyl-prolyl cis-trans isomerase activity"/>
    <property type="evidence" value="ECO:0007669"/>
    <property type="project" value="UniProtKB-KW"/>
</dbReference>
<gene>
    <name evidence="14" type="ordered locus">AciX9_1205</name>
</gene>
<dbReference type="Pfam" id="PF13616">
    <property type="entry name" value="Rotamase_3"/>
    <property type="match status" value="1"/>
</dbReference>
<organism evidence="15">
    <name type="scientific">Granulicella tundricola (strain ATCC BAA-1859 / DSM 23138 / MP5ACTX9)</name>
    <dbReference type="NCBI Taxonomy" id="1198114"/>
    <lineage>
        <taxon>Bacteria</taxon>
        <taxon>Pseudomonadati</taxon>
        <taxon>Acidobacteriota</taxon>
        <taxon>Terriglobia</taxon>
        <taxon>Terriglobales</taxon>
        <taxon>Acidobacteriaceae</taxon>
        <taxon>Granulicella</taxon>
    </lineage>
</organism>
<dbReference type="Gene3D" id="1.10.4030.10">
    <property type="entry name" value="Porin chaperone SurA, peptide-binding domain"/>
    <property type="match status" value="1"/>
</dbReference>
<dbReference type="GO" id="GO:0005886">
    <property type="term" value="C:plasma membrane"/>
    <property type="evidence" value="ECO:0007669"/>
    <property type="project" value="UniProtKB-SubCell"/>
</dbReference>
<evidence type="ECO:0000256" key="5">
    <source>
        <dbReference type="ARBA" id="ARBA00022989"/>
    </source>
</evidence>
<dbReference type="eggNOG" id="COG0760">
    <property type="taxonomic scope" value="Bacteria"/>
</dbReference>
<feature type="transmembrane region" description="Helical" evidence="12">
    <location>
        <begin position="12"/>
        <end position="36"/>
    </location>
</feature>
<dbReference type="EMBL" id="CP002480">
    <property type="protein sequence ID" value="ADW68268.1"/>
    <property type="molecule type" value="Genomic_DNA"/>
</dbReference>
<evidence type="ECO:0000256" key="1">
    <source>
        <dbReference type="ARBA" id="ARBA00004382"/>
    </source>
</evidence>